<gene>
    <name evidence="1" type="ORF">JI435_406810</name>
</gene>
<dbReference type="Proteomes" id="UP000663193">
    <property type="component" value="Chromosome 5"/>
</dbReference>
<proteinExistence type="predicted"/>
<evidence type="ECO:0000313" key="2">
    <source>
        <dbReference type="Proteomes" id="UP000663193"/>
    </source>
</evidence>
<accession>A0A7U2HX14</accession>
<dbReference type="EMBL" id="CP069027">
    <property type="protein sequence ID" value="QRC95055.1"/>
    <property type="molecule type" value="Genomic_DNA"/>
</dbReference>
<name>A0A7U2HX14_PHANO</name>
<organism evidence="1 2">
    <name type="scientific">Phaeosphaeria nodorum (strain SN15 / ATCC MYA-4574 / FGSC 10173)</name>
    <name type="common">Glume blotch fungus</name>
    <name type="synonym">Parastagonospora nodorum</name>
    <dbReference type="NCBI Taxonomy" id="321614"/>
    <lineage>
        <taxon>Eukaryota</taxon>
        <taxon>Fungi</taxon>
        <taxon>Dikarya</taxon>
        <taxon>Ascomycota</taxon>
        <taxon>Pezizomycotina</taxon>
        <taxon>Dothideomycetes</taxon>
        <taxon>Pleosporomycetidae</taxon>
        <taxon>Pleosporales</taxon>
        <taxon>Pleosporineae</taxon>
        <taxon>Phaeosphaeriaceae</taxon>
        <taxon>Parastagonospora</taxon>
    </lineage>
</organism>
<keyword evidence="2" id="KW-1185">Reference proteome</keyword>
<protein>
    <submittedName>
        <fullName evidence="1">Uncharacterized protein</fullName>
    </submittedName>
</protein>
<dbReference type="AlphaFoldDB" id="A0A7U2HX14"/>
<dbReference type="VEuPathDB" id="FungiDB:JI435_406810"/>
<sequence length="45" mass="5080">MHECYVTVLFASRLCSSFPLKLGRSGRDIDKDKILPGSLQKNQRA</sequence>
<evidence type="ECO:0000313" key="1">
    <source>
        <dbReference type="EMBL" id="QRC95055.1"/>
    </source>
</evidence>
<reference evidence="2" key="1">
    <citation type="journal article" date="2021" name="BMC Genomics">
        <title>Chromosome-level genome assembly and manually-curated proteome of model necrotroph Parastagonospora nodorum Sn15 reveals a genome-wide trove of candidate effector homologs, and redundancy of virulence-related functions within an accessory chromosome.</title>
        <authorList>
            <person name="Bertazzoni S."/>
            <person name="Jones D.A.B."/>
            <person name="Phan H.T."/>
            <person name="Tan K.-C."/>
            <person name="Hane J.K."/>
        </authorList>
    </citation>
    <scope>NUCLEOTIDE SEQUENCE [LARGE SCALE GENOMIC DNA]</scope>
    <source>
        <strain evidence="2">SN15 / ATCC MYA-4574 / FGSC 10173)</strain>
    </source>
</reference>